<dbReference type="Pfam" id="PF08759">
    <property type="entry name" value="GT-D"/>
    <property type="match status" value="1"/>
</dbReference>
<keyword evidence="3" id="KW-1185">Reference proteome</keyword>
<proteinExistence type="predicted"/>
<organism evidence="2 3">
    <name type="scientific">Sphingobacterium ginsenosidimutans</name>
    <dbReference type="NCBI Taxonomy" id="687845"/>
    <lineage>
        <taxon>Bacteria</taxon>
        <taxon>Pseudomonadati</taxon>
        <taxon>Bacteroidota</taxon>
        <taxon>Sphingobacteriia</taxon>
        <taxon>Sphingobacteriales</taxon>
        <taxon>Sphingobacteriaceae</taxon>
        <taxon>Sphingobacterium</taxon>
    </lineage>
</organism>
<gene>
    <name evidence="2" type="ORF">GCM10022218_11930</name>
</gene>
<dbReference type="RefSeq" id="WP_346084872.1">
    <property type="nucleotide sequence ID" value="NZ_BAAAZK010000002.1"/>
</dbReference>
<sequence>MINVIRRLYLNVRYIFFKTVLPFPKIYSNVETLEKLLSSNFSMARFGDGEFHMINQTENLGFQTVDDQLSQRLREILGSNTEGCLICVPYGLHSVQHLNPRGRFFWKQFVVFHYRKYIPYFNFAKPYYDACVTRPYIDWLDKSKSAKFFKQLKQLWLGKRILLVEGQMSRLGVGNDLFGDAGGVDRIITLSQNAFSVYDRLLAETTRLAGKYDLVLVALGPTATVLAYDLSLTGIQALDIGHVDIEYEWFLKKATQKIAIEGKYVNEVAGETAELTSDDQRYKQQIISEIFTS</sequence>
<name>A0ABP7ZW50_9SPHI</name>
<evidence type="ECO:0000259" key="1">
    <source>
        <dbReference type="Pfam" id="PF08759"/>
    </source>
</evidence>
<dbReference type="Proteomes" id="UP001500167">
    <property type="component" value="Unassembled WGS sequence"/>
</dbReference>
<protein>
    <submittedName>
        <fullName evidence="2">SP_1767 family glycosyltransferase</fullName>
    </submittedName>
</protein>
<evidence type="ECO:0000313" key="2">
    <source>
        <dbReference type="EMBL" id="GAA4171615.1"/>
    </source>
</evidence>
<dbReference type="InterPro" id="IPR014869">
    <property type="entry name" value="GT-D"/>
</dbReference>
<dbReference type="EMBL" id="BAAAZK010000002">
    <property type="protein sequence ID" value="GAA4171615.1"/>
    <property type="molecule type" value="Genomic_DNA"/>
</dbReference>
<feature type="domain" description="Glycosyltransferase GT-D fold" evidence="1">
    <location>
        <begin position="43"/>
        <end position="268"/>
    </location>
</feature>
<accession>A0ABP7ZW50</accession>
<reference evidence="3" key="1">
    <citation type="journal article" date="2019" name="Int. J. Syst. Evol. Microbiol.">
        <title>The Global Catalogue of Microorganisms (GCM) 10K type strain sequencing project: providing services to taxonomists for standard genome sequencing and annotation.</title>
        <authorList>
            <consortium name="The Broad Institute Genomics Platform"/>
            <consortium name="The Broad Institute Genome Sequencing Center for Infectious Disease"/>
            <person name="Wu L."/>
            <person name="Ma J."/>
        </authorList>
    </citation>
    <scope>NUCLEOTIDE SEQUENCE [LARGE SCALE GENOMIC DNA]</scope>
    <source>
        <strain evidence="3">JCM 16722</strain>
    </source>
</reference>
<evidence type="ECO:0000313" key="3">
    <source>
        <dbReference type="Proteomes" id="UP001500167"/>
    </source>
</evidence>
<comment type="caution">
    <text evidence="2">The sequence shown here is derived from an EMBL/GenBank/DDBJ whole genome shotgun (WGS) entry which is preliminary data.</text>
</comment>